<feature type="domain" description="DNA polymerase III beta sliding clamp N-terminal" evidence="10">
    <location>
        <begin position="1"/>
        <end position="128"/>
    </location>
</feature>
<dbReference type="InterPro" id="IPR022637">
    <property type="entry name" value="DNA_polIII_beta_cen"/>
</dbReference>
<dbReference type="PANTHER" id="PTHR30478:SF0">
    <property type="entry name" value="BETA SLIDING CLAMP"/>
    <property type="match status" value="1"/>
</dbReference>
<evidence type="ECO:0000256" key="9">
    <source>
        <dbReference type="PIRNR" id="PIRNR000804"/>
    </source>
</evidence>
<dbReference type="SUPFAM" id="SSF55979">
    <property type="entry name" value="DNA clamp"/>
    <property type="match status" value="3"/>
</dbReference>
<dbReference type="GO" id="GO:0003677">
    <property type="term" value="F:DNA binding"/>
    <property type="evidence" value="ECO:0007669"/>
    <property type="project" value="UniProtKB-UniRule"/>
</dbReference>
<dbReference type="OrthoDB" id="8421503at2"/>
<comment type="caution">
    <text evidence="13">The sequence shown here is derived from an EMBL/GenBank/DDBJ whole genome shotgun (WGS) entry which is preliminary data.</text>
</comment>
<evidence type="ECO:0000256" key="6">
    <source>
        <dbReference type="ARBA" id="ARBA00022705"/>
    </source>
</evidence>
<name>A0A433VNP8_9CYAN</name>
<dbReference type="AlphaFoldDB" id="A0A433VNP8"/>
<dbReference type="Gene3D" id="3.70.10.10">
    <property type="match status" value="1"/>
</dbReference>
<evidence type="ECO:0000256" key="8">
    <source>
        <dbReference type="ARBA" id="ARBA00023125"/>
    </source>
</evidence>
<comment type="similarity">
    <text evidence="2 9">Belongs to the beta sliding clamp family.</text>
</comment>
<keyword evidence="6 9" id="KW-0235">DNA replication</keyword>
<evidence type="ECO:0000256" key="5">
    <source>
        <dbReference type="ARBA" id="ARBA00022695"/>
    </source>
</evidence>
<dbReference type="Proteomes" id="UP000271624">
    <property type="component" value="Unassembled WGS sequence"/>
</dbReference>
<proteinExistence type="inferred from homology"/>
<evidence type="ECO:0000259" key="10">
    <source>
        <dbReference type="Pfam" id="PF00712"/>
    </source>
</evidence>
<dbReference type="Gene3D" id="3.10.150.10">
    <property type="entry name" value="DNA Polymerase III, subunit A, domain 2"/>
    <property type="match status" value="1"/>
</dbReference>
<dbReference type="Pfam" id="PF00712">
    <property type="entry name" value="DNA_pol3_beta"/>
    <property type="match status" value="1"/>
</dbReference>
<comment type="function">
    <text evidence="9">Confers DNA tethering and processivity to DNA polymerases and other proteins. Acts as a clamp, forming a ring around DNA (a reaction catalyzed by the clamp-loading complex) which diffuses in an ATP-independent manner freely and bidirectionally along dsDNA. Initially characterized for its ability to contact the catalytic subunit of DNA polymerase III (Pol III), a complex, multichain enzyme responsible for most of the replicative synthesis in bacteria; Pol III exhibits 3'-5' exonuclease proofreading activity. The beta chain is required for initiation of replication as well as for processivity of DNA replication.</text>
</comment>
<dbReference type="GO" id="GO:0008408">
    <property type="term" value="F:3'-5' exonuclease activity"/>
    <property type="evidence" value="ECO:0007669"/>
    <property type="project" value="InterPro"/>
</dbReference>
<comment type="subcellular location">
    <subcellularLocation>
        <location evidence="1 9">Cytoplasm</location>
    </subcellularLocation>
</comment>
<feature type="domain" description="DNA polymerase III beta sliding clamp central" evidence="11">
    <location>
        <begin position="142"/>
        <end position="259"/>
    </location>
</feature>
<dbReference type="GO" id="GO:0009360">
    <property type="term" value="C:DNA polymerase III complex"/>
    <property type="evidence" value="ECO:0007669"/>
    <property type="project" value="InterPro"/>
</dbReference>
<dbReference type="NCBIfam" id="TIGR00663">
    <property type="entry name" value="dnan"/>
    <property type="match status" value="1"/>
</dbReference>
<accession>A0A433VNP8</accession>
<dbReference type="GO" id="GO:0006271">
    <property type="term" value="P:DNA strand elongation involved in DNA replication"/>
    <property type="evidence" value="ECO:0007669"/>
    <property type="project" value="TreeGrafter"/>
</dbReference>
<keyword evidence="7 9" id="KW-0239">DNA-directed DNA polymerase</keyword>
<dbReference type="Pfam" id="PF02767">
    <property type="entry name" value="DNA_pol3_beta_2"/>
    <property type="match status" value="1"/>
</dbReference>
<organism evidence="13 14">
    <name type="scientific">Dulcicalothrix desertica PCC 7102</name>
    <dbReference type="NCBI Taxonomy" id="232991"/>
    <lineage>
        <taxon>Bacteria</taxon>
        <taxon>Bacillati</taxon>
        <taxon>Cyanobacteriota</taxon>
        <taxon>Cyanophyceae</taxon>
        <taxon>Nostocales</taxon>
        <taxon>Calotrichaceae</taxon>
        <taxon>Dulcicalothrix</taxon>
    </lineage>
</organism>
<gene>
    <name evidence="13" type="primary">dnaN</name>
    <name evidence="13" type="ORF">DSM106972_019150</name>
</gene>
<evidence type="ECO:0000256" key="3">
    <source>
        <dbReference type="ARBA" id="ARBA00022490"/>
    </source>
</evidence>
<evidence type="ECO:0000259" key="12">
    <source>
        <dbReference type="Pfam" id="PF02768"/>
    </source>
</evidence>
<protein>
    <recommendedName>
        <fullName evidence="9">Beta sliding clamp</fullName>
    </recommendedName>
</protein>
<dbReference type="Pfam" id="PF02768">
    <property type="entry name" value="DNA_pol3_beta_3"/>
    <property type="match status" value="1"/>
</dbReference>
<keyword evidence="14" id="KW-1185">Reference proteome</keyword>
<keyword evidence="5 9" id="KW-0548">Nucleotidyltransferase</keyword>
<dbReference type="RefSeq" id="WP_019494879.1">
    <property type="nucleotide sequence ID" value="NZ_RSCL01000004.1"/>
</dbReference>
<reference evidence="13" key="2">
    <citation type="journal article" date="2019" name="Genome Biol. Evol.">
        <title>Day and night: Metabolic profiles and evolutionary relationships of six axenic non-marine cyanobacteria.</title>
        <authorList>
            <person name="Will S.E."/>
            <person name="Henke P."/>
            <person name="Boedeker C."/>
            <person name="Huang S."/>
            <person name="Brinkmann H."/>
            <person name="Rohde M."/>
            <person name="Jarek M."/>
            <person name="Friedl T."/>
            <person name="Seufert S."/>
            <person name="Schumacher M."/>
            <person name="Overmann J."/>
            <person name="Neumann-Schaal M."/>
            <person name="Petersen J."/>
        </authorList>
    </citation>
    <scope>NUCLEOTIDE SEQUENCE [LARGE SCALE GENOMIC DNA]</scope>
    <source>
        <strain evidence="13">PCC 7102</strain>
    </source>
</reference>
<evidence type="ECO:0000256" key="1">
    <source>
        <dbReference type="ARBA" id="ARBA00004496"/>
    </source>
</evidence>
<dbReference type="InterPro" id="IPR001001">
    <property type="entry name" value="DNA_polIII_beta"/>
</dbReference>
<evidence type="ECO:0000313" key="13">
    <source>
        <dbReference type="EMBL" id="RUT07655.1"/>
    </source>
</evidence>
<dbReference type="SMART" id="SM00480">
    <property type="entry name" value="POL3Bc"/>
    <property type="match status" value="1"/>
</dbReference>
<reference evidence="13" key="1">
    <citation type="submission" date="2018-12" db="EMBL/GenBank/DDBJ databases">
        <authorList>
            <person name="Will S."/>
            <person name="Neumann-Schaal M."/>
            <person name="Henke P."/>
        </authorList>
    </citation>
    <scope>NUCLEOTIDE SEQUENCE</scope>
    <source>
        <strain evidence="13">PCC 7102</strain>
    </source>
</reference>
<dbReference type="InterPro" id="IPR022634">
    <property type="entry name" value="DNA_polIII_beta_N"/>
</dbReference>
<dbReference type="GO" id="GO:0005737">
    <property type="term" value="C:cytoplasm"/>
    <property type="evidence" value="ECO:0007669"/>
    <property type="project" value="UniProtKB-SubCell"/>
</dbReference>
<evidence type="ECO:0000259" key="11">
    <source>
        <dbReference type="Pfam" id="PF02767"/>
    </source>
</evidence>
<feature type="domain" description="DNA polymerase III beta sliding clamp C-terminal" evidence="12">
    <location>
        <begin position="261"/>
        <end position="382"/>
    </location>
</feature>
<evidence type="ECO:0000256" key="7">
    <source>
        <dbReference type="ARBA" id="ARBA00022932"/>
    </source>
</evidence>
<keyword evidence="3 9" id="KW-0963">Cytoplasm</keyword>
<keyword evidence="4 9" id="KW-0808">Transferase</keyword>
<dbReference type="EMBL" id="RSCL01000004">
    <property type="protein sequence ID" value="RUT07655.1"/>
    <property type="molecule type" value="Genomic_DNA"/>
</dbReference>
<evidence type="ECO:0000313" key="14">
    <source>
        <dbReference type="Proteomes" id="UP000271624"/>
    </source>
</evidence>
<sequence>MKLVCNQSDLNTNLSLTSRAVPSRPTHPVLANVLVVADADTNIVTITAFDLSLGIRTSFNAEVIQSGTIAMPAKLLNDIVSRLPEGEITLEDETNTEENTGEGILVTLTPRSGSYKVRAMGGEEFPELPVIEDTQPIYLSAASLIEGLRGTLFATSADETKQVLTGVHLKVLPNALEFAATDGHRLAVVETINEGSDDNNDAELEVTVPARALRELERMLAHSAQSEETIALHFDQGQAIFEWQNQRLTSRTLDGQYPQYRQLLPRQFQRELTLDRKQLLSTLERIAVLADQKNNIVKVSIDSGAQEITLSVEAADIGSAVEPMPAQISGDDIDIAFNVKYLMEGLKALPATEIVMQLNSNLTPVIFTPLSGVKMTYLAMPVQLRN</sequence>
<dbReference type="PANTHER" id="PTHR30478">
    <property type="entry name" value="DNA POLYMERASE III SUBUNIT BETA"/>
    <property type="match status" value="1"/>
</dbReference>
<dbReference type="InterPro" id="IPR046938">
    <property type="entry name" value="DNA_clamp_sf"/>
</dbReference>
<dbReference type="PIRSF" id="PIRSF000804">
    <property type="entry name" value="DNA_pol_III_b"/>
    <property type="match status" value="1"/>
</dbReference>
<evidence type="ECO:0000256" key="4">
    <source>
        <dbReference type="ARBA" id="ARBA00022679"/>
    </source>
</evidence>
<dbReference type="GO" id="GO:0003887">
    <property type="term" value="F:DNA-directed DNA polymerase activity"/>
    <property type="evidence" value="ECO:0007669"/>
    <property type="project" value="UniProtKB-UniRule"/>
</dbReference>
<comment type="subunit">
    <text evidence="9">Forms a ring-shaped head-to-tail homodimer around DNA.</text>
</comment>
<dbReference type="CDD" id="cd00140">
    <property type="entry name" value="beta_clamp"/>
    <property type="match status" value="1"/>
</dbReference>
<dbReference type="InterPro" id="IPR022635">
    <property type="entry name" value="DNA_polIII_beta_C"/>
</dbReference>
<keyword evidence="8" id="KW-0238">DNA-binding</keyword>
<evidence type="ECO:0000256" key="2">
    <source>
        <dbReference type="ARBA" id="ARBA00010752"/>
    </source>
</evidence>